<evidence type="ECO:0000256" key="7">
    <source>
        <dbReference type="ARBA" id="ARBA00047942"/>
    </source>
</evidence>
<dbReference type="InterPro" id="IPR011639">
    <property type="entry name" value="MethylTrfase_TaqI-like_dom"/>
</dbReference>
<dbReference type="EC" id="2.1.1.72" evidence="1"/>
<dbReference type="GO" id="GO:0009307">
    <property type="term" value="P:DNA restriction-modification system"/>
    <property type="evidence" value="ECO:0007669"/>
    <property type="project" value="UniProtKB-KW"/>
</dbReference>
<evidence type="ECO:0000256" key="2">
    <source>
        <dbReference type="ARBA" id="ARBA00022603"/>
    </source>
</evidence>
<dbReference type="AlphaFoldDB" id="A0A4P5ZBW6"/>
<dbReference type="GO" id="GO:0032259">
    <property type="term" value="P:methylation"/>
    <property type="evidence" value="ECO:0007669"/>
    <property type="project" value="UniProtKB-KW"/>
</dbReference>
<gene>
    <name evidence="10" type="ORF">PA905_13450</name>
</gene>
<evidence type="ECO:0000256" key="6">
    <source>
        <dbReference type="ARBA" id="ARBA00023125"/>
    </source>
</evidence>
<protein>
    <recommendedName>
        <fullName evidence="1">site-specific DNA-methyltransferase (adenine-specific)</fullName>
        <ecNumber evidence="1">2.1.1.72</ecNumber>
    </recommendedName>
</protein>
<dbReference type="PANTHER" id="PTHR33841:SF1">
    <property type="entry name" value="DNA METHYLTRANSFERASE A"/>
    <property type="match status" value="1"/>
</dbReference>
<organism evidence="10 11">
    <name type="scientific">Planktothrix agardhii CCAP 1459/11A</name>
    <dbReference type="NCBI Taxonomy" id="282420"/>
    <lineage>
        <taxon>Bacteria</taxon>
        <taxon>Bacillati</taxon>
        <taxon>Cyanobacteriota</taxon>
        <taxon>Cyanophyceae</taxon>
        <taxon>Oscillatoriophycideae</taxon>
        <taxon>Oscillatoriales</taxon>
        <taxon>Microcoleaceae</taxon>
        <taxon>Planktothrix</taxon>
    </lineage>
</organism>
<name>A0A4P5ZBW6_PLAAG</name>
<keyword evidence="2" id="KW-0489">Methyltransferase</keyword>
<dbReference type="SUPFAM" id="SSF53335">
    <property type="entry name" value="S-adenosyl-L-methionine-dependent methyltransferases"/>
    <property type="match status" value="1"/>
</dbReference>
<evidence type="ECO:0000259" key="9">
    <source>
        <dbReference type="Pfam" id="PF12950"/>
    </source>
</evidence>
<dbReference type="GO" id="GO:0009007">
    <property type="term" value="F:site-specific DNA-methyltransferase (adenine-specific) activity"/>
    <property type="evidence" value="ECO:0007669"/>
    <property type="project" value="UniProtKB-EC"/>
</dbReference>
<keyword evidence="4" id="KW-0949">S-adenosyl-L-methionine</keyword>
<keyword evidence="6" id="KW-0238">DNA-binding</keyword>
<dbReference type="InterPro" id="IPR025931">
    <property type="entry name" value="TaqI_C"/>
</dbReference>
<keyword evidence="5" id="KW-0680">Restriction system</keyword>
<evidence type="ECO:0000256" key="3">
    <source>
        <dbReference type="ARBA" id="ARBA00022679"/>
    </source>
</evidence>
<proteinExistence type="predicted"/>
<evidence type="ECO:0000313" key="10">
    <source>
        <dbReference type="EMBL" id="GDZ93506.1"/>
    </source>
</evidence>
<sequence>MTQPQIKDIFNQRYNQTKWKQFLGQTFANAQLLSTPKTLTGIDINVASNAQNLGYILLDENGIERQIAVYEVTLAPGIILERNRVGLRNLLRKYWQNIDAAFIAYHRPESANWRFSYVSELTGYDAEGESIKIKTEPKRYTYLLGESESIRTAVERFERIIKKGSKATLDDVKEAFSVEKLSKTFFDEYKKHYDIFCKYMVSQPGIYQTIFNGDEKAIRDFNKKLLGRIVFIYFIQKKGWLGVPKNESWGKGDFNFLTNHFQNFQHPELFYQDFLSVLFFDTLNTKRPDDLIELVAGKPCRIPFLNGGLFEEENKNHRNLIFDTNLFKNLFNFFDQYNFTIYEDDPNDHTVAVDPEMLGHIFENLLEDNKDKGAYYTPKEIVHYMCQESLIEYLTTWFENQGYDIINDVGFDKFSNNKQIDRILIEKLLKKNLDDQDQKLIKQYSTEFNQALDRVKICDPAIGSGAFPMGLLHEIFTAKQTLHTFEFGNTTDFNASGVKLNIIQNSIYGVDIERGAVDIARLRFWLSLIVDEPEPKALPNLDYKIVVGNSLVSKLGDDIIDIDWEMKGSKQGNIFVDVFKPEEILKQISQEQKEFFSPDSDKKKLAADIRNLKIDLLISQLELMVKSKGMETKPTSTGKTLTKQTEIYLQTIGWKNTITQLNKLKTKPELPLHFFDWKLDFPEVMNPYLFAGDKDSPEVATTNKQINALNAQIDAINLHLSQHNINIHLCHLQANVVQSQIVIIKQQLLEIEAKIKVIYGKINNIETNLVQELDLSFNYNIQSINKSIEDINKRIEIINPQIEIQQNSSIGFDIVIGNPPYFNIQTLGAKSSYVEQIKKKYSEIWMDKSDILFYFIKLGIDIAKQKGNICYIISNAFLFSDKAQRLRNFILKKAPIEQIINFEKYPVFESAMITTAIVSFKKDKTNTIAKALTLKDERKNNFTSIVQDKDNFINVNLKVDHVFALVNNDTETLNSKIDANTTPLGQLVLIGKGMETAADNVFLFSEYPEQFDPKFVKKRVTGKNIDKYYINPNTDYVLYFEDIEELNLLPKSIREYLFKNKSILENRATVKNEGRVWWRYSRPMHKEYYHLPKLFCSRRSFDNIFCYDSSFDYLSFSNMTVIFDNNPNLSIKYILALLNSKLLSFRYKSIGKQTGGGSFEYFPNGISKLPIAVISPSSQLTFIALVDKIITLKSEGKNTTILEQQIDNLVYKLYELTYQEVKIIDPEFALTEQEYDAIKME</sequence>
<comment type="catalytic activity">
    <reaction evidence="7">
        <text>a 2'-deoxyadenosine in DNA + S-adenosyl-L-methionine = an N(6)-methyl-2'-deoxyadenosine in DNA + S-adenosyl-L-homocysteine + H(+)</text>
        <dbReference type="Rhea" id="RHEA:15197"/>
        <dbReference type="Rhea" id="RHEA-COMP:12418"/>
        <dbReference type="Rhea" id="RHEA-COMP:12419"/>
        <dbReference type="ChEBI" id="CHEBI:15378"/>
        <dbReference type="ChEBI" id="CHEBI:57856"/>
        <dbReference type="ChEBI" id="CHEBI:59789"/>
        <dbReference type="ChEBI" id="CHEBI:90615"/>
        <dbReference type="ChEBI" id="CHEBI:90616"/>
        <dbReference type="EC" id="2.1.1.72"/>
    </reaction>
</comment>
<dbReference type="InterPro" id="IPR050953">
    <property type="entry name" value="N4_N6_ade-DNA_methylase"/>
</dbReference>
<evidence type="ECO:0000256" key="5">
    <source>
        <dbReference type="ARBA" id="ARBA00022747"/>
    </source>
</evidence>
<evidence type="ECO:0000259" key="8">
    <source>
        <dbReference type="Pfam" id="PF07669"/>
    </source>
</evidence>
<evidence type="ECO:0000256" key="1">
    <source>
        <dbReference type="ARBA" id="ARBA00011900"/>
    </source>
</evidence>
<feature type="domain" description="Type II methyltransferase M.TaqI-like" evidence="8">
    <location>
        <begin position="505"/>
        <end position="908"/>
    </location>
</feature>
<evidence type="ECO:0000313" key="11">
    <source>
        <dbReference type="Proteomes" id="UP000299794"/>
    </source>
</evidence>
<dbReference type="PROSITE" id="PS00092">
    <property type="entry name" value="N6_MTASE"/>
    <property type="match status" value="1"/>
</dbReference>
<dbReference type="InterPro" id="IPR002052">
    <property type="entry name" value="DNA_methylase_N6_adenine_CS"/>
</dbReference>
<evidence type="ECO:0000256" key="4">
    <source>
        <dbReference type="ARBA" id="ARBA00022691"/>
    </source>
</evidence>
<dbReference type="Gene3D" id="3.40.50.150">
    <property type="entry name" value="Vaccinia Virus protein VP39"/>
    <property type="match status" value="2"/>
</dbReference>
<keyword evidence="3" id="KW-0808">Transferase</keyword>
<dbReference type="Pfam" id="PF12950">
    <property type="entry name" value="TaqI_C"/>
    <property type="match status" value="1"/>
</dbReference>
<feature type="domain" description="TaqI-like C-terminal specificity" evidence="9">
    <location>
        <begin position="1020"/>
        <end position="1171"/>
    </location>
</feature>
<dbReference type="GO" id="GO:0003677">
    <property type="term" value="F:DNA binding"/>
    <property type="evidence" value="ECO:0007669"/>
    <property type="project" value="UniProtKB-KW"/>
</dbReference>
<dbReference type="Proteomes" id="UP000299794">
    <property type="component" value="Unassembled WGS sequence"/>
</dbReference>
<dbReference type="EMBL" id="BJCD01000035">
    <property type="protein sequence ID" value="GDZ93506.1"/>
    <property type="molecule type" value="Genomic_DNA"/>
</dbReference>
<reference evidence="11" key="1">
    <citation type="submission" date="2019-02" db="EMBL/GenBank/DDBJ databases">
        <title>Draft genome sequence of Planktothrix agardhii NIES-905.</title>
        <authorList>
            <person name="Yamaguchi H."/>
            <person name="Suzuki S."/>
            <person name="Kawachi M."/>
        </authorList>
    </citation>
    <scope>NUCLEOTIDE SEQUENCE [LARGE SCALE GENOMIC DNA]</scope>
    <source>
        <strain evidence="11">CCAP 1459/11A</strain>
    </source>
</reference>
<dbReference type="InterPro" id="IPR029063">
    <property type="entry name" value="SAM-dependent_MTases_sf"/>
</dbReference>
<dbReference type="RefSeq" id="WP_141293887.1">
    <property type="nucleotide sequence ID" value="NZ_BJCD01000035.1"/>
</dbReference>
<comment type="caution">
    <text evidence="10">The sequence shown here is derived from an EMBL/GenBank/DDBJ whole genome shotgun (WGS) entry which is preliminary data.</text>
</comment>
<dbReference type="Pfam" id="PF07669">
    <property type="entry name" value="Eco57I"/>
    <property type="match status" value="1"/>
</dbReference>
<dbReference type="PANTHER" id="PTHR33841">
    <property type="entry name" value="DNA METHYLTRANSFERASE YEEA-RELATED"/>
    <property type="match status" value="1"/>
</dbReference>
<accession>A0A4P5ZBW6</accession>